<accession>A0A6A7YSM5</accession>
<proteinExistence type="inferred from homology"/>
<evidence type="ECO:0000256" key="4">
    <source>
        <dbReference type="SAM" id="MobiDB-lite"/>
    </source>
</evidence>
<dbReference type="Gene3D" id="3.55.50.10">
    <property type="entry name" value="Baseplate protein-like domains"/>
    <property type="match status" value="1"/>
</dbReference>
<feature type="domain" description="Gp5/Type VI secretion system Vgr protein OB-fold" evidence="5">
    <location>
        <begin position="378"/>
        <end position="453"/>
    </location>
</feature>
<evidence type="ECO:0000259" key="5">
    <source>
        <dbReference type="Pfam" id="PF04717"/>
    </source>
</evidence>
<evidence type="ECO:0000313" key="12">
    <source>
        <dbReference type="Proteomes" id="UP000443000"/>
    </source>
</evidence>
<dbReference type="InterPro" id="IPR017847">
    <property type="entry name" value="T6SS_RhsGE_Vgr_subset"/>
</dbReference>
<gene>
    <name evidence="8" type="primary">tssI</name>
    <name evidence="9" type="ORF">GHN41_00375</name>
    <name evidence="8" type="ORF">GHN86_01685</name>
    <name evidence="7" type="ORF">GHN94_11145</name>
    <name evidence="10" type="ORF">GHO29_11835</name>
</gene>
<dbReference type="RefSeq" id="WP_153379066.1">
    <property type="nucleotide sequence ID" value="NZ_JBITTT010000007.1"/>
</dbReference>
<evidence type="ECO:0000313" key="10">
    <source>
        <dbReference type="EMBL" id="MQU27177.1"/>
    </source>
</evidence>
<feature type="compositionally biased region" description="Polar residues" evidence="4">
    <location>
        <begin position="466"/>
        <end position="483"/>
    </location>
</feature>
<comment type="similarity">
    <text evidence="2">Belongs to the VgrG protein family.</text>
</comment>
<evidence type="ECO:0000313" key="7">
    <source>
        <dbReference type="EMBL" id="MQT26382.1"/>
    </source>
</evidence>
<dbReference type="GO" id="GO:0005576">
    <property type="term" value="C:extracellular region"/>
    <property type="evidence" value="ECO:0007669"/>
    <property type="project" value="UniProtKB-SubCell"/>
</dbReference>
<evidence type="ECO:0000313" key="8">
    <source>
        <dbReference type="EMBL" id="MQT78785.1"/>
    </source>
</evidence>
<dbReference type="Gene3D" id="2.40.50.230">
    <property type="entry name" value="Gp5 N-terminal domain"/>
    <property type="match status" value="1"/>
</dbReference>
<feature type="region of interest" description="Disordered" evidence="4">
    <location>
        <begin position="273"/>
        <end position="292"/>
    </location>
</feature>
<dbReference type="Proteomes" id="UP000713985">
    <property type="component" value="Unassembled WGS sequence"/>
</dbReference>
<dbReference type="InterPro" id="IPR037026">
    <property type="entry name" value="Vgr_OB-fold_dom_sf"/>
</dbReference>
<dbReference type="Proteomes" id="UP000437970">
    <property type="component" value="Unassembled WGS sequence"/>
</dbReference>
<dbReference type="NCBIfam" id="TIGR01646">
    <property type="entry name" value="vgr_GE"/>
    <property type="match status" value="1"/>
</dbReference>
<dbReference type="EMBL" id="WIWC01000002">
    <property type="protein sequence ID" value="MQT78785.1"/>
    <property type="molecule type" value="Genomic_DNA"/>
</dbReference>
<evidence type="ECO:0000313" key="9">
    <source>
        <dbReference type="EMBL" id="MQU14900.1"/>
    </source>
</evidence>
<dbReference type="Pfam" id="PF05954">
    <property type="entry name" value="Phage_GPD"/>
    <property type="match status" value="1"/>
</dbReference>
<evidence type="ECO:0000256" key="1">
    <source>
        <dbReference type="ARBA" id="ARBA00004613"/>
    </source>
</evidence>
<keyword evidence="13" id="KW-1185">Reference proteome</keyword>
<dbReference type="Proteomes" id="UP000443000">
    <property type="component" value="Unassembled WGS sequence"/>
</dbReference>
<dbReference type="EMBL" id="WIVW01000012">
    <property type="protein sequence ID" value="MQU27177.1"/>
    <property type="molecule type" value="Genomic_DNA"/>
</dbReference>
<feature type="region of interest" description="Disordered" evidence="4">
    <location>
        <begin position="458"/>
        <end position="488"/>
    </location>
</feature>
<comment type="caution">
    <text evidence="8">The sequence shown here is derived from an EMBL/GenBank/DDBJ whole genome shotgun (WGS) entry which is preliminary data.</text>
</comment>
<comment type="subcellular location">
    <subcellularLocation>
        <location evidence="1">Secreted</location>
    </subcellularLocation>
</comment>
<evidence type="ECO:0000313" key="11">
    <source>
        <dbReference type="Proteomes" id="UP000437970"/>
    </source>
</evidence>
<dbReference type="EMBL" id="WIWP01000015">
    <property type="protein sequence ID" value="MQT26382.1"/>
    <property type="molecule type" value="Genomic_DNA"/>
</dbReference>
<dbReference type="PANTHER" id="PTHR32305">
    <property type="match status" value="1"/>
</dbReference>
<dbReference type="EMBL" id="WIVT01000001">
    <property type="protein sequence ID" value="MQU14900.1"/>
    <property type="molecule type" value="Genomic_DNA"/>
</dbReference>
<dbReference type="Pfam" id="PF04717">
    <property type="entry name" value="Phage_base_V"/>
    <property type="match status" value="1"/>
</dbReference>
<reference evidence="11 12" key="1">
    <citation type="submission" date="2019-10" db="EMBL/GenBank/DDBJ databases">
        <title>Evaluation of single-gene subtyping targets for Pseudomonas.</title>
        <authorList>
            <person name="Reichler S.J."/>
            <person name="Orsi R.H."/>
            <person name="Wiedmann M."/>
            <person name="Martin N.H."/>
            <person name="Murphy S.I."/>
        </authorList>
    </citation>
    <scope>NUCLEOTIDE SEQUENCE</scope>
    <source>
        <strain evidence="7 13">FSL R10-0802</strain>
        <strain evidence="9 12">FSL R10-1594</strain>
        <strain evidence="10 11">FSL R10-1984</strain>
        <strain evidence="8">FSL R10-2339</strain>
    </source>
</reference>
<dbReference type="Gene3D" id="2.30.110.50">
    <property type="match status" value="1"/>
</dbReference>
<name>A0A6A7YSM5_9PSED</name>
<evidence type="ECO:0000259" key="6">
    <source>
        <dbReference type="Pfam" id="PF22178"/>
    </source>
</evidence>
<evidence type="ECO:0000256" key="3">
    <source>
        <dbReference type="ARBA" id="ARBA00022525"/>
    </source>
</evidence>
<dbReference type="SUPFAM" id="SSF69279">
    <property type="entry name" value="Phage tail proteins"/>
    <property type="match status" value="2"/>
</dbReference>
<dbReference type="SUPFAM" id="SSF69349">
    <property type="entry name" value="Phage fibre proteins"/>
    <property type="match status" value="1"/>
</dbReference>
<keyword evidence="3" id="KW-0964">Secreted</keyword>
<dbReference type="PANTHER" id="PTHR32305:SF15">
    <property type="entry name" value="PROTEIN RHSA-RELATED"/>
    <property type="match status" value="1"/>
</dbReference>
<organism evidence="8">
    <name type="scientific">Pseudomonas helleri</name>
    <dbReference type="NCBI Taxonomy" id="1608996"/>
    <lineage>
        <taxon>Bacteria</taxon>
        <taxon>Pseudomonadati</taxon>
        <taxon>Pseudomonadota</taxon>
        <taxon>Gammaproteobacteria</taxon>
        <taxon>Pseudomonadales</taxon>
        <taxon>Pseudomonadaceae</taxon>
        <taxon>Pseudomonas</taxon>
    </lineage>
</organism>
<dbReference type="InterPro" id="IPR054030">
    <property type="entry name" value="Gp5_Vgr_C"/>
</dbReference>
<dbReference type="InterPro" id="IPR006533">
    <property type="entry name" value="T6SS_Vgr_RhsGE"/>
</dbReference>
<dbReference type="Pfam" id="PF22178">
    <property type="entry name" value="Gp5_trimer_C"/>
    <property type="match status" value="1"/>
</dbReference>
<dbReference type="Gene3D" id="4.10.220.110">
    <property type="match status" value="1"/>
</dbReference>
<feature type="compositionally biased region" description="Basic and acidic residues" evidence="4">
    <location>
        <begin position="273"/>
        <end position="285"/>
    </location>
</feature>
<sequence length="673" mass="74576">MNAHHRFSLTAQASPHLLEVLAFSGDEAISTPFSFDVEVVCERPDLDLETLLHTPAFLAFDTQGHGVHGQIYSIVKSTSGPRLTRYRLSLRPQLTWLLHRTNHRIFQNQTVQRIIETLLKEHGIFSNAYSFTLQSAYAPREYCVQYGETDLHFIQRLCFEEGIHYVFQHSPDGHFLQFGDGEAVFTPSPGATPFNPHNGMVAGEPSIHSFREKLSIRINSTVSRNYDFKVASRTLQADSRANPHALPLEDYTYPGRFTERADGERQTRIALERHQADRREGRGDSDQPNVCSGQFLSLTEHPDPAFNVPWLLTHVRHEGKQPQVLKEQGGGSDLEHLIDFTQGYRNRFRGIPETVTYRSPTVFAKPVVVGDQTARVTGPVGEDIYTDAFGRVRVKFHWDRSEVNDEQSSCWVRVASSWAGDSYGAVITPRVGMEVMISYLEGDVDRPVVTGCLASSLTPTPLTLPEENTQSVLRSRSTPSGSGHNELRLEDRKGQELIYLLAQRNLQQHIEHDSHLHVEGKREETIKGNSRVVLDGEDHQTVTGDRKTMLNASDFQDTALNSHTRVGAVWTVEAGEHIHLNAGAMMTLDGGASLSLQAGGQHLLLTPAGIMSSTPIELGGVPIPGVPVLSALAGSVGVMTALALKAQQQAFTQAIAKRAPVCLVCQSLEERQP</sequence>
<dbReference type="AlphaFoldDB" id="A0A6A7YSM5"/>
<dbReference type="InterPro" id="IPR006531">
    <property type="entry name" value="Gp5/Vgr_OB"/>
</dbReference>
<feature type="domain" description="Gp5/Type VI secretion system Vgr C-terminal trimerisation" evidence="6">
    <location>
        <begin position="471"/>
        <end position="577"/>
    </location>
</feature>
<dbReference type="NCBIfam" id="TIGR03361">
    <property type="entry name" value="VI_Rhs_Vgr"/>
    <property type="match status" value="1"/>
</dbReference>
<evidence type="ECO:0000256" key="2">
    <source>
        <dbReference type="ARBA" id="ARBA00005558"/>
    </source>
</evidence>
<dbReference type="InterPro" id="IPR050708">
    <property type="entry name" value="T6SS_VgrG/RHS"/>
</dbReference>
<dbReference type="SUPFAM" id="SSF69255">
    <property type="entry name" value="gp5 N-terminal domain-like"/>
    <property type="match status" value="1"/>
</dbReference>
<evidence type="ECO:0000313" key="13">
    <source>
        <dbReference type="Proteomes" id="UP000713985"/>
    </source>
</evidence>
<dbReference type="OrthoDB" id="9762420at2"/>
<protein>
    <submittedName>
        <fullName evidence="8">Type VI secretion system tip protein VgrG</fullName>
    </submittedName>
</protein>